<protein>
    <recommendedName>
        <fullName evidence="2">site-specific DNA-methyltransferase (adenine-specific)</fullName>
        <ecNumber evidence="2">2.1.1.72</ecNumber>
    </recommendedName>
</protein>
<keyword evidence="3" id="KW-0489">Methyltransferase</keyword>
<dbReference type="Gene3D" id="1.10.1020.10">
    <property type="entry name" value="Adenine-specific Methyltransferase, Domain 2"/>
    <property type="match status" value="1"/>
</dbReference>
<dbReference type="Gene3D" id="3.40.50.150">
    <property type="entry name" value="Vaccinia Virus protein VP39"/>
    <property type="match status" value="1"/>
</dbReference>
<dbReference type="InterPro" id="IPR012327">
    <property type="entry name" value="MeTrfase_D12"/>
</dbReference>
<evidence type="ECO:0000256" key="3">
    <source>
        <dbReference type="ARBA" id="ARBA00022603"/>
    </source>
</evidence>
<dbReference type="GO" id="GO:0009307">
    <property type="term" value="P:DNA restriction-modification system"/>
    <property type="evidence" value="ECO:0007669"/>
    <property type="project" value="InterPro"/>
</dbReference>
<evidence type="ECO:0000313" key="7">
    <source>
        <dbReference type="EMBL" id="QHU20899.1"/>
    </source>
</evidence>
<name>A0A6C0KTH1_9ZZZZ</name>
<dbReference type="GO" id="GO:0009007">
    <property type="term" value="F:site-specific DNA-methyltransferase (adenine-specific) activity"/>
    <property type="evidence" value="ECO:0007669"/>
    <property type="project" value="UniProtKB-EC"/>
</dbReference>
<proteinExistence type="inferred from homology"/>
<reference evidence="7" key="1">
    <citation type="journal article" date="2020" name="Nature">
        <title>Giant virus diversity and host interactions through global metagenomics.</title>
        <authorList>
            <person name="Schulz F."/>
            <person name="Roux S."/>
            <person name="Paez-Espino D."/>
            <person name="Jungbluth S."/>
            <person name="Walsh D.A."/>
            <person name="Denef V.J."/>
            <person name="McMahon K.D."/>
            <person name="Konstantinidis K.T."/>
            <person name="Eloe-Fadrosh E.A."/>
            <person name="Kyrpides N.C."/>
            <person name="Woyke T."/>
        </authorList>
    </citation>
    <scope>NUCLEOTIDE SEQUENCE</scope>
    <source>
        <strain evidence="7">GVMAG-S-3300013094-100</strain>
    </source>
</reference>
<dbReference type="InterPro" id="IPR023095">
    <property type="entry name" value="Ade_MeTrfase_dom_2"/>
</dbReference>
<dbReference type="GO" id="GO:1904047">
    <property type="term" value="F:S-adenosyl-L-methionine binding"/>
    <property type="evidence" value="ECO:0007669"/>
    <property type="project" value="TreeGrafter"/>
</dbReference>
<evidence type="ECO:0000256" key="6">
    <source>
        <dbReference type="ARBA" id="ARBA00047942"/>
    </source>
</evidence>
<dbReference type="NCBIfam" id="TIGR00571">
    <property type="entry name" value="dam"/>
    <property type="match status" value="1"/>
</dbReference>
<evidence type="ECO:0000256" key="5">
    <source>
        <dbReference type="ARBA" id="ARBA00022691"/>
    </source>
</evidence>
<dbReference type="PRINTS" id="PR00505">
    <property type="entry name" value="D12N6MTFRASE"/>
</dbReference>
<organism evidence="7">
    <name type="scientific">viral metagenome</name>
    <dbReference type="NCBI Taxonomy" id="1070528"/>
    <lineage>
        <taxon>unclassified sequences</taxon>
        <taxon>metagenomes</taxon>
        <taxon>organismal metagenomes</taxon>
    </lineage>
</organism>
<comment type="similarity">
    <text evidence="1">Belongs to the N(4)/N(6)-methyltransferase family.</text>
</comment>
<evidence type="ECO:0000256" key="4">
    <source>
        <dbReference type="ARBA" id="ARBA00022679"/>
    </source>
</evidence>
<dbReference type="GO" id="GO:0043565">
    <property type="term" value="F:sequence-specific DNA binding"/>
    <property type="evidence" value="ECO:0007669"/>
    <property type="project" value="TreeGrafter"/>
</dbReference>
<keyword evidence="5" id="KW-0949">S-adenosyl-L-methionine</keyword>
<dbReference type="InterPro" id="IPR029063">
    <property type="entry name" value="SAM-dependent_MTases_sf"/>
</dbReference>
<dbReference type="SUPFAM" id="SSF53335">
    <property type="entry name" value="S-adenosyl-L-methionine-dependent methyltransferases"/>
    <property type="match status" value="1"/>
</dbReference>
<dbReference type="EMBL" id="MN740975">
    <property type="protein sequence ID" value="QHU20899.1"/>
    <property type="molecule type" value="Genomic_DNA"/>
</dbReference>
<dbReference type="GO" id="GO:0032259">
    <property type="term" value="P:methylation"/>
    <property type="evidence" value="ECO:0007669"/>
    <property type="project" value="UniProtKB-KW"/>
</dbReference>
<evidence type="ECO:0000256" key="1">
    <source>
        <dbReference type="ARBA" id="ARBA00006594"/>
    </source>
</evidence>
<comment type="catalytic activity">
    <reaction evidence="6">
        <text>a 2'-deoxyadenosine in DNA + S-adenosyl-L-methionine = an N(6)-methyl-2'-deoxyadenosine in DNA + S-adenosyl-L-homocysteine + H(+)</text>
        <dbReference type="Rhea" id="RHEA:15197"/>
        <dbReference type="Rhea" id="RHEA-COMP:12418"/>
        <dbReference type="Rhea" id="RHEA-COMP:12419"/>
        <dbReference type="ChEBI" id="CHEBI:15378"/>
        <dbReference type="ChEBI" id="CHEBI:57856"/>
        <dbReference type="ChEBI" id="CHEBI:59789"/>
        <dbReference type="ChEBI" id="CHEBI:90615"/>
        <dbReference type="ChEBI" id="CHEBI:90616"/>
        <dbReference type="EC" id="2.1.1.72"/>
    </reaction>
</comment>
<dbReference type="PANTHER" id="PTHR30481">
    <property type="entry name" value="DNA ADENINE METHYLASE"/>
    <property type="match status" value="1"/>
</dbReference>
<accession>A0A6C0KTH1</accession>
<dbReference type="GO" id="GO:0006298">
    <property type="term" value="P:mismatch repair"/>
    <property type="evidence" value="ECO:0007669"/>
    <property type="project" value="TreeGrafter"/>
</dbReference>
<evidence type="ECO:0000256" key="2">
    <source>
        <dbReference type="ARBA" id="ARBA00011900"/>
    </source>
</evidence>
<keyword evidence="4" id="KW-0808">Transferase</keyword>
<dbReference type="AlphaFoldDB" id="A0A6C0KTH1"/>
<sequence>MKPIISWGRNNAYDINMIMPFLPISYDIYIEPFAGSASMFFYLSSYLTTNRIPSLLNDINEDLMNFYQQIKDGKGAEIKTFMDTHENNKETYYHILHDYCPATPVEQASQFYYLRKTCHRSMLRFNKLGLFNVAYGNNQNIDCNTLINPEYSNALNNTTITSNDYLSVFSQYNNPENFIFIDPPDDEVFKNDAIHQFTQADHLQLFRVFSESRSKCLGILKETPFIKELYINHIIAAYPGKNKNGSHGTKLIVSNIS</sequence>
<dbReference type="Pfam" id="PF02086">
    <property type="entry name" value="MethyltransfD12"/>
    <property type="match status" value="1"/>
</dbReference>
<dbReference type="EC" id="2.1.1.72" evidence="2"/>